<evidence type="ECO:0000313" key="1">
    <source>
        <dbReference type="EMBL" id="KAI6080836.1"/>
    </source>
</evidence>
<reference evidence="1 2" key="1">
    <citation type="journal article" date="2022" name="New Phytol.">
        <title>Ecological generalism drives hyperdiversity of secondary metabolite gene clusters in xylarialean endophytes.</title>
        <authorList>
            <person name="Franco M.E.E."/>
            <person name="Wisecaver J.H."/>
            <person name="Arnold A.E."/>
            <person name="Ju Y.M."/>
            <person name="Slot J.C."/>
            <person name="Ahrendt S."/>
            <person name="Moore L.P."/>
            <person name="Eastman K.E."/>
            <person name="Scott K."/>
            <person name="Konkel Z."/>
            <person name="Mondo S.J."/>
            <person name="Kuo A."/>
            <person name="Hayes R.D."/>
            <person name="Haridas S."/>
            <person name="Andreopoulos B."/>
            <person name="Riley R."/>
            <person name="LaButti K."/>
            <person name="Pangilinan J."/>
            <person name="Lipzen A."/>
            <person name="Amirebrahimi M."/>
            <person name="Yan J."/>
            <person name="Adam C."/>
            <person name="Keymanesh K."/>
            <person name="Ng V."/>
            <person name="Louie K."/>
            <person name="Northen T."/>
            <person name="Drula E."/>
            <person name="Henrissat B."/>
            <person name="Hsieh H.M."/>
            <person name="Youens-Clark K."/>
            <person name="Lutzoni F."/>
            <person name="Miadlikowska J."/>
            <person name="Eastwood D.C."/>
            <person name="Hamelin R.C."/>
            <person name="Grigoriev I.V."/>
            <person name="U'Ren J.M."/>
        </authorList>
    </citation>
    <scope>NUCLEOTIDE SEQUENCE [LARGE SCALE GENOMIC DNA]</scope>
    <source>
        <strain evidence="1 2">ER1909</strain>
    </source>
</reference>
<gene>
    <name evidence="1" type="ORF">F4821DRAFT_265517</name>
</gene>
<dbReference type="Proteomes" id="UP001497680">
    <property type="component" value="Unassembled WGS sequence"/>
</dbReference>
<organism evidence="1 2">
    <name type="scientific">Hypoxylon rubiginosum</name>
    <dbReference type="NCBI Taxonomy" id="110542"/>
    <lineage>
        <taxon>Eukaryota</taxon>
        <taxon>Fungi</taxon>
        <taxon>Dikarya</taxon>
        <taxon>Ascomycota</taxon>
        <taxon>Pezizomycotina</taxon>
        <taxon>Sordariomycetes</taxon>
        <taxon>Xylariomycetidae</taxon>
        <taxon>Xylariales</taxon>
        <taxon>Hypoxylaceae</taxon>
        <taxon>Hypoxylon</taxon>
    </lineage>
</organism>
<sequence>MGSKVNSGLLVLAIFAVFLLRRQRRRYALAISHGCAPPVAYQPKEPLSGFDFQMRMYSHIPFLYELHQRYGETYQVRSWVSLPAICTIAPENIRAINMSKDFGVEPMRLPGLGYFCGSGFITTDGDTWKHARKLLKPSFDMSNIRDLSTLRGEVNSLLEQVPKDGSTIDLQPLLYVMFLNSALHFVLGVHPAEQQSGAPITADEFVKSFHSALFYSMFRVVLGPAWKLLPQKRYERTCAKAHEFLDYYINQALEENNGHKSKSLIGELSMQTDDLDFIRSQVIQAMMAAQDTTSELLTNTLFLLARHPSYWEQLRNEFIGVPEDNLSAEKLMGSTLIANILHETLRLYPIFVLLGRLALRDTVLPVGGGPNHDRPIFVQKGAMVVMAYYALHRNRSVFGDDIEEFRPERWNSIKPEQWEFMGFGGGNRACLGQQKATVEAAYVLARLTQSFAKLESRDSQDWKGEMKLTCKSANGCKVALYAK</sequence>
<name>A0ACC0CK57_9PEZI</name>
<comment type="caution">
    <text evidence="1">The sequence shown here is derived from an EMBL/GenBank/DDBJ whole genome shotgun (WGS) entry which is preliminary data.</text>
</comment>
<dbReference type="EMBL" id="MU394420">
    <property type="protein sequence ID" value="KAI6080836.1"/>
    <property type="molecule type" value="Genomic_DNA"/>
</dbReference>
<evidence type="ECO:0000313" key="2">
    <source>
        <dbReference type="Proteomes" id="UP001497680"/>
    </source>
</evidence>
<proteinExistence type="predicted"/>
<accession>A0ACC0CK57</accession>
<keyword evidence="2" id="KW-1185">Reference proteome</keyword>
<protein>
    <submittedName>
        <fullName evidence="1">Cytochrome P450</fullName>
    </submittedName>
</protein>